<gene>
    <name evidence="1" type="ORF">ATK74_0444</name>
</gene>
<evidence type="ECO:0000313" key="2">
    <source>
        <dbReference type="Proteomes" id="UP000226079"/>
    </source>
</evidence>
<accession>A0A2A9CNF5</accession>
<dbReference type="AlphaFoldDB" id="A0A2A9CNF5"/>
<comment type="caution">
    <text evidence="1">The sequence shown here is derived from an EMBL/GenBank/DDBJ whole genome shotgun (WGS) entry which is preliminary data.</text>
</comment>
<dbReference type="InterPro" id="IPR015018">
    <property type="entry name" value="DUF1905"/>
</dbReference>
<dbReference type="EMBL" id="PDJC01000001">
    <property type="protein sequence ID" value="PFG15923.1"/>
    <property type="molecule type" value="Genomic_DNA"/>
</dbReference>
<dbReference type="SUPFAM" id="SSF141694">
    <property type="entry name" value="AF2212/PG0164-like"/>
    <property type="match status" value="1"/>
</dbReference>
<dbReference type="OrthoDB" id="2604865at2"/>
<dbReference type="Gene3D" id="2.40.30.100">
    <property type="entry name" value="AF2212/PG0164-like"/>
    <property type="match status" value="1"/>
</dbReference>
<dbReference type="InterPro" id="IPR037079">
    <property type="entry name" value="AF2212/PG0164-like_sf"/>
</dbReference>
<evidence type="ECO:0000313" key="1">
    <source>
        <dbReference type="EMBL" id="PFG15923.1"/>
    </source>
</evidence>
<proteinExistence type="predicted"/>
<organism evidence="1 2">
    <name type="scientific">Propionicimonas paludicola</name>
    <dbReference type="NCBI Taxonomy" id="185243"/>
    <lineage>
        <taxon>Bacteria</taxon>
        <taxon>Bacillati</taxon>
        <taxon>Actinomycetota</taxon>
        <taxon>Actinomycetes</taxon>
        <taxon>Propionibacteriales</taxon>
        <taxon>Nocardioidaceae</taxon>
        <taxon>Propionicimonas</taxon>
    </lineage>
</organism>
<dbReference type="Pfam" id="PF13376">
    <property type="entry name" value="OmdA"/>
    <property type="match status" value="1"/>
</dbReference>
<name>A0A2A9CNF5_9ACTN</name>
<keyword evidence="2" id="KW-1185">Reference proteome</keyword>
<sequence>MAEELQLELTVVPRGPAGAFVLTDEQVAVLGDGAKAFPVRVTIGDRSVALRLTRMGGENLIGLSKAARAEAGVELGDTVAVVIAADASPRTVEVPDDLAAALAAAPDAARTFAELAPSHRKEHVRWITEAKREQTRADRIAKTIERLS</sequence>
<dbReference type="Proteomes" id="UP000226079">
    <property type="component" value="Unassembled WGS sequence"/>
</dbReference>
<dbReference type="Pfam" id="PF08922">
    <property type="entry name" value="DUF1905"/>
    <property type="match status" value="1"/>
</dbReference>
<reference evidence="1 2" key="1">
    <citation type="submission" date="2017-10" db="EMBL/GenBank/DDBJ databases">
        <title>Sequencing the genomes of 1000 actinobacteria strains.</title>
        <authorList>
            <person name="Klenk H.-P."/>
        </authorList>
    </citation>
    <scope>NUCLEOTIDE SEQUENCE [LARGE SCALE GENOMIC DNA]</scope>
    <source>
        <strain evidence="1 2">DSM 15597</strain>
    </source>
</reference>
<protein>
    <submittedName>
        <fullName evidence="1">Uncharacterized protein DUF1905</fullName>
    </submittedName>
</protein>
<dbReference type="RefSeq" id="WP_098459511.1">
    <property type="nucleotide sequence ID" value="NZ_PDJC01000001.1"/>
</dbReference>